<dbReference type="GO" id="GO:0016787">
    <property type="term" value="F:hydrolase activity"/>
    <property type="evidence" value="ECO:0007669"/>
    <property type="project" value="UniProtKB-KW"/>
</dbReference>
<keyword evidence="2" id="KW-0378">Hydrolase</keyword>
<protein>
    <submittedName>
        <fullName evidence="3">Esterase</fullName>
    </submittedName>
</protein>
<dbReference type="EMBL" id="CP029551">
    <property type="protein sequence ID" value="AWN35832.1"/>
    <property type="molecule type" value="Genomic_DNA"/>
</dbReference>
<evidence type="ECO:0000256" key="1">
    <source>
        <dbReference type="ARBA" id="ARBA00022729"/>
    </source>
</evidence>
<dbReference type="InterPro" id="IPR050955">
    <property type="entry name" value="Plant_Biomass_Hydrol_Est"/>
</dbReference>
<keyword evidence="4" id="KW-1185">Reference proteome</keyword>
<name>A0A2U8VRB4_9HYPH</name>
<dbReference type="OrthoDB" id="9805640at2"/>
<dbReference type="AlphaFoldDB" id="A0A2U8VRB4"/>
<reference evidence="3 4" key="1">
    <citation type="submission" date="2018-05" db="EMBL/GenBank/DDBJ databases">
        <title>Complete Genome Sequence of Methylobacterium sp. 17Sr1-43.</title>
        <authorList>
            <person name="Srinivasan S."/>
        </authorList>
    </citation>
    <scope>NUCLEOTIDE SEQUENCE [LARGE SCALE GENOMIC DNA]</scope>
    <source>
        <strain evidence="3 4">17Sr1-43</strain>
    </source>
</reference>
<dbReference type="PANTHER" id="PTHR43037:SF5">
    <property type="entry name" value="FERULOYL ESTERASE"/>
    <property type="match status" value="1"/>
</dbReference>
<sequence>MLDGLSLDPGLAGRLSFRPRLPDQAPLPPGRHDLGLFPERDAVLVVPEGVDARAPTPLVVLFHGGGGSAERILPMLEAHARARGFLLLVPQSLFPTWDLVIAGNGPDRERLDAALAFVAARFLIDPEHLAFAGHSDGGSYAMSMGLTNGDLASHVIVSSAGFLTVQMQVGAPRLFLSHGTQDTQIPIDRSARVHARRLREAGYDLIYVEYDGPHAWSPDVVARAVSFFLDAPASVGAEARTD</sequence>
<accession>A0A2U8VRB4</accession>
<dbReference type="KEGG" id="meti:DK427_08790"/>
<gene>
    <name evidence="3" type="ORF">DK427_08790</name>
</gene>
<dbReference type="Proteomes" id="UP000246058">
    <property type="component" value="Chromosome"/>
</dbReference>
<dbReference type="InterPro" id="IPR029058">
    <property type="entry name" value="AB_hydrolase_fold"/>
</dbReference>
<dbReference type="Gene3D" id="3.40.50.1820">
    <property type="entry name" value="alpha/beta hydrolase"/>
    <property type="match status" value="1"/>
</dbReference>
<dbReference type="RefSeq" id="WP_109950945.1">
    <property type="nucleotide sequence ID" value="NZ_CP029551.1"/>
</dbReference>
<evidence type="ECO:0000256" key="2">
    <source>
        <dbReference type="ARBA" id="ARBA00022801"/>
    </source>
</evidence>
<organism evidence="3 4">
    <name type="scientific">Methylobacterium radiodurans</name>
    <dbReference type="NCBI Taxonomy" id="2202828"/>
    <lineage>
        <taxon>Bacteria</taxon>
        <taxon>Pseudomonadati</taxon>
        <taxon>Pseudomonadota</taxon>
        <taxon>Alphaproteobacteria</taxon>
        <taxon>Hyphomicrobiales</taxon>
        <taxon>Methylobacteriaceae</taxon>
        <taxon>Methylobacterium</taxon>
    </lineage>
</organism>
<proteinExistence type="predicted"/>
<evidence type="ECO:0000313" key="3">
    <source>
        <dbReference type="EMBL" id="AWN35832.1"/>
    </source>
</evidence>
<evidence type="ECO:0000313" key="4">
    <source>
        <dbReference type="Proteomes" id="UP000246058"/>
    </source>
</evidence>
<dbReference type="PANTHER" id="PTHR43037">
    <property type="entry name" value="UNNAMED PRODUCT-RELATED"/>
    <property type="match status" value="1"/>
</dbReference>
<keyword evidence="1" id="KW-0732">Signal</keyword>
<dbReference type="SUPFAM" id="SSF53474">
    <property type="entry name" value="alpha/beta-Hydrolases"/>
    <property type="match status" value="1"/>
</dbReference>